<gene>
    <name evidence="2" type="ORF">AVDCRST_MAG68-4562</name>
</gene>
<feature type="non-terminal residue" evidence="2">
    <location>
        <position position="436"/>
    </location>
</feature>
<feature type="compositionally biased region" description="Basic residues" evidence="1">
    <location>
        <begin position="419"/>
        <end position="436"/>
    </location>
</feature>
<evidence type="ECO:0000313" key="2">
    <source>
        <dbReference type="EMBL" id="CAA9362552.1"/>
    </source>
</evidence>
<organism evidence="2">
    <name type="scientific">uncultured Gemmatimonadota bacterium</name>
    <dbReference type="NCBI Taxonomy" id="203437"/>
    <lineage>
        <taxon>Bacteria</taxon>
        <taxon>Pseudomonadati</taxon>
        <taxon>Gemmatimonadota</taxon>
        <taxon>environmental samples</taxon>
    </lineage>
</organism>
<evidence type="ECO:0000256" key="1">
    <source>
        <dbReference type="SAM" id="MobiDB-lite"/>
    </source>
</evidence>
<feature type="region of interest" description="Disordered" evidence="1">
    <location>
        <begin position="288"/>
        <end position="436"/>
    </location>
</feature>
<feature type="compositionally biased region" description="Basic and acidic residues" evidence="1">
    <location>
        <begin position="374"/>
        <end position="391"/>
    </location>
</feature>
<feature type="region of interest" description="Disordered" evidence="1">
    <location>
        <begin position="216"/>
        <end position="275"/>
    </location>
</feature>
<feature type="non-terminal residue" evidence="2">
    <location>
        <position position="1"/>
    </location>
</feature>
<feature type="compositionally biased region" description="Basic and acidic residues" evidence="1">
    <location>
        <begin position="357"/>
        <end position="367"/>
    </location>
</feature>
<feature type="compositionally biased region" description="Low complexity" evidence="1">
    <location>
        <begin position="11"/>
        <end position="27"/>
    </location>
</feature>
<feature type="compositionally biased region" description="Low complexity" evidence="1">
    <location>
        <begin position="135"/>
        <end position="144"/>
    </location>
</feature>
<dbReference type="AlphaFoldDB" id="A0A6J4MLB3"/>
<feature type="compositionally biased region" description="Gly residues" evidence="1">
    <location>
        <begin position="313"/>
        <end position="322"/>
    </location>
</feature>
<protein>
    <submittedName>
        <fullName evidence="2">Uncharacterized protein</fullName>
    </submittedName>
</protein>
<reference evidence="2" key="1">
    <citation type="submission" date="2020-02" db="EMBL/GenBank/DDBJ databases">
        <authorList>
            <person name="Meier V. D."/>
        </authorList>
    </citation>
    <scope>NUCLEOTIDE SEQUENCE</scope>
    <source>
        <strain evidence="2">AVDCRST_MAG68</strain>
    </source>
</reference>
<feature type="compositionally biased region" description="Basic residues" evidence="1">
    <location>
        <begin position="161"/>
        <end position="173"/>
    </location>
</feature>
<feature type="region of interest" description="Disordered" evidence="1">
    <location>
        <begin position="1"/>
        <end position="199"/>
    </location>
</feature>
<sequence>AESRCGRGRSARASSTARRPRSAPVAADQLRPAGPAQDVGQLQRVRHGGQAHPPPGRDRPGAGRCGGGAARVRELPAPGPAPGAAELFRRRFRRRRAPPGGPGRAARGDGPRPQRTPVLWRGPPRVPPPGGEGSPGARASAGGAHLARAWRVPGSSLALRAQRRARPRLRGPARRGDRPHRTVQRVPVAGALAGGGGGVPGRLGAHRSVFQGYAGAGARIPVQQPRQRGDAPGAHRRRGGVVRAGSRHLERAPVPAGSRGLPPQHGAPARAAGADGRGIRDLRAGLRAPHHPHAAGGDRGGHRGAAAAAGARDAGGGVGARGRGARHRRRFALPAGALLPQPGQHRPFEGRRRRVHPVREGAGDRPRQGVHVPRSRDAGRLRRAAPADRRGGRGPGVPGAGLRDVRRAGRRQGPGPRRGSARPAHRRIFALGRRRL</sequence>
<accession>A0A6J4MLB3</accession>
<name>A0A6J4MLB3_9BACT</name>
<feature type="compositionally biased region" description="Basic residues" evidence="1">
    <location>
        <begin position="1"/>
        <end position="10"/>
    </location>
</feature>
<proteinExistence type="predicted"/>
<dbReference type="EMBL" id="CADCTW010000209">
    <property type="protein sequence ID" value="CAA9362552.1"/>
    <property type="molecule type" value="Genomic_DNA"/>
</dbReference>